<dbReference type="GO" id="GO:0006527">
    <property type="term" value="P:L-arginine catabolic process"/>
    <property type="evidence" value="ECO:0007669"/>
    <property type="project" value="InterPro"/>
</dbReference>
<organism evidence="9 10">
    <name type="scientific">Rhodopila globiformis</name>
    <name type="common">Rhodopseudomonas globiformis</name>
    <dbReference type="NCBI Taxonomy" id="1071"/>
    <lineage>
        <taxon>Bacteria</taxon>
        <taxon>Pseudomonadati</taxon>
        <taxon>Pseudomonadota</taxon>
        <taxon>Alphaproteobacteria</taxon>
        <taxon>Acetobacterales</taxon>
        <taxon>Acetobacteraceae</taxon>
        <taxon>Rhodopila</taxon>
    </lineage>
</organism>
<evidence type="ECO:0000313" key="9">
    <source>
        <dbReference type="EMBL" id="PPQ30989.1"/>
    </source>
</evidence>
<comment type="similarity">
    <text evidence="2">Belongs to the pyruvoyl-dependent arginine decarboxylase family.</text>
</comment>
<comment type="cofactor">
    <cofactor evidence="1">
        <name>pyruvate</name>
        <dbReference type="ChEBI" id="CHEBI:15361"/>
    </cofactor>
</comment>
<evidence type="ECO:0000256" key="3">
    <source>
        <dbReference type="ARBA" id="ARBA00012426"/>
    </source>
</evidence>
<reference evidence="9 10" key="1">
    <citation type="journal article" date="2018" name="Arch. Microbiol.">
        <title>New insights into the metabolic potential of the phototrophic purple bacterium Rhodopila globiformis DSM 161(T) from its draft genome sequence and evidence for a vanadium-dependent nitrogenase.</title>
        <authorList>
            <person name="Imhoff J.F."/>
            <person name="Rahn T."/>
            <person name="Kunzel S."/>
            <person name="Neulinger S.C."/>
        </authorList>
    </citation>
    <scope>NUCLEOTIDE SEQUENCE [LARGE SCALE GENOMIC DNA]</scope>
    <source>
        <strain evidence="9 10">DSM 161</strain>
    </source>
</reference>
<dbReference type="NCBIfam" id="TIGR00286">
    <property type="entry name" value="pyruvoyl-dependent arginine decarboxylase"/>
    <property type="match status" value="1"/>
</dbReference>
<dbReference type="EMBL" id="NHRY01000201">
    <property type="protein sequence ID" value="PPQ30989.1"/>
    <property type="molecule type" value="Genomic_DNA"/>
</dbReference>
<dbReference type="PANTHER" id="PTHR40438">
    <property type="entry name" value="PYRUVOYL-DEPENDENT ARGININE DECARBOXYLASE"/>
    <property type="match status" value="1"/>
</dbReference>
<evidence type="ECO:0000256" key="7">
    <source>
        <dbReference type="ARBA" id="ARBA00023317"/>
    </source>
</evidence>
<dbReference type="HAMAP" id="MF_01404">
    <property type="entry name" value="PvlArgDC"/>
    <property type="match status" value="1"/>
</dbReference>
<dbReference type="SFLD" id="SFLDG01170">
    <property type="entry name" value="Pyruvoyl-dependent_arginine_de"/>
    <property type="match status" value="1"/>
</dbReference>
<comment type="catalytic activity">
    <reaction evidence="8">
        <text>L-arginine + H(+) = agmatine + CO2</text>
        <dbReference type="Rhea" id="RHEA:17641"/>
        <dbReference type="ChEBI" id="CHEBI:15378"/>
        <dbReference type="ChEBI" id="CHEBI:16526"/>
        <dbReference type="ChEBI" id="CHEBI:32682"/>
        <dbReference type="ChEBI" id="CHEBI:58145"/>
        <dbReference type="EC" id="4.1.1.19"/>
    </reaction>
</comment>
<dbReference type="OrthoDB" id="9783061at2"/>
<evidence type="ECO:0000256" key="4">
    <source>
        <dbReference type="ARBA" id="ARBA00014727"/>
    </source>
</evidence>
<dbReference type="SUPFAM" id="SSF56271">
    <property type="entry name" value="Pyruvoyl-dependent histidine and arginine decarboxylases"/>
    <property type="match status" value="1"/>
</dbReference>
<dbReference type="EC" id="4.1.1.19" evidence="3"/>
<evidence type="ECO:0000256" key="6">
    <source>
        <dbReference type="ARBA" id="ARBA00023239"/>
    </source>
</evidence>
<dbReference type="PANTHER" id="PTHR40438:SF1">
    <property type="entry name" value="PYRUVOYL-DEPENDENT ARGININE DECARBOXYLASE"/>
    <property type="match status" value="1"/>
</dbReference>
<dbReference type="AlphaFoldDB" id="A0A2S6N8P7"/>
<dbReference type="Proteomes" id="UP000239724">
    <property type="component" value="Unassembled WGS sequence"/>
</dbReference>
<dbReference type="InterPro" id="IPR016104">
    <property type="entry name" value="Pyr-dep_his/arg-deCO2ase"/>
</dbReference>
<keyword evidence="7" id="KW-0670">Pyruvate</keyword>
<protein>
    <recommendedName>
        <fullName evidence="4">Pyruvoyl-dependent arginine decarboxylase AaxB</fullName>
        <ecNumber evidence="3">4.1.1.19</ecNumber>
    </recommendedName>
</protein>
<evidence type="ECO:0000256" key="1">
    <source>
        <dbReference type="ARBA" id="ARBA00001928"/>
    </source>
</evidence>
<evidence type="ECO:0000313" key="10">
    <source>
        <dbReference type="Proteomes" id="UP000239724"/>
    </source>
</evidence>
<evidence type="ECO:0000256" key="8">
    <source>
        <dbReference type="ARBA" id="ARBA00049309"/>
    </source>
</evidence>
<proteinExistence type="inferred from homology"/>
<accession>A0A2S6N8P7</accession>
<dbReference type="PIRSF" id="PIRSF005216">
    <property type="entry name" value="Pyruvoyl-dep_arg_deCO2ase"/>
    <property type="match status" value="1"/>
</dbReference>
<gene>
    <name evidence="9" type="ORF">CCS01_18300</name>
</gene>
<dbReference type="InterPro" id="IPR016105">
    <property type="entry name" value="Pyr-dep_his/arg-deCO2ase_sand"/>
</dbReference>
<dbReference type="Pfam" id="PF01862">
    <property type="entry name" value="PvlArgDC"/>
    <property type="match status" value="1"/>
</dbReference>
<comment type="caution">
    <text evidence="9">The sequence shown here is derived from an EMBL/GenBank/DDBJ whole genome shotgun (WGS) entry which is preliminary data.</text>
</comment>
<dbReference type="SFLD" id="SFLDS00055">
    <property type="entry name" value="Pyruvoyl-Dependent_Histidine/A"/>
    <property type="match status" value="1"/>
</dbReference>
<dbReference type="GO" id="GO:0008792">
    <property type="term" value="F:arginine decarboxylase activity"/>
    <property type="evidence" value="ECO:0007669"/>
    <property type="project" value="UniProtKB-EC"/>
</dbReference>
<sequence length="183" mass="19819">MFPSPSRVFLTKGVGVHRHALSAFEFALRDADIEQQNLVYVSSILPPRCAVITREAGAELLKPGDITFCVMARSETNELGRHVYASLGLAKPADPNMYGYISEQHGYGMTAAAAGEQAEDLAATMLASTLGLDFDPDAAWNERKQIYEHSHLIIDSTSITATAECGPDNHWTCVVAAAVFLFS</sequence>
<name>A0A2S6N8P7_RHOGL</name>
<dbReference type="RefSeq" id="WP_104520264.1">
    <property type="nucleotide sequence ID" value="NZ_NHRY01000201.1"/>
</dbReference>
<evidence type="ECO:0000256" key="2">
    <source>
        <dbReference type="ARBA" id="ARBA00008611"/>
    </source>
</evidence>
<keyword evidence="5" id="KW-0210">Decarboxylase</keyword>
<keyword evidence="6" id="KW-0456">Lyase</keyword>
<dbReference type="InterPro" id="IPR002724">
    <property type="entry name" value="Pyruvoyl-dep_arg_deCO2ase"/>
</dbReference>
<keyword evidence="10" id="KW-1185">Reference proteome</keyword>
<dbReference type="Gene3D" id="3.50.20.10">
    <property type="entry name" value="Pyruvoyl-Dependent Histidine Decarboxylase, subunit B"/>
    <property type="match status" value="1"/>
</dbReference>
<evidence type="ECO:0000256" key="5">
    <source>
        <dbReference type="ARBA" id="ARBA00022793"/>
    </source>
</evidence>